<keyword evidence="6" id="KW-1133">Transmembrane helix</keyword>
<accession>A0AAN7AY99</accession>
<dbReference type="Pfam" id="PF13813">
    <property type="entry name" value="MBOAT_2"/>
    <property type="match status" value="1"/>
</dbReference>
<dbReference type="InterPro" id="IPR044851">
    <property type="entry name" value="Wax_synthase"/>
</dbReference>
<dbReference type="GO" id="GO:0016020">
    <property type="term" value="C:membrane"/>
    <property type="evidence" value="ECO:0007669"/>
    <property type="project" value="UniProtKB-SubCell"/>
</dbReference>
<evidence type="ECO:0000313" key="10">
    <source>
        <dbReference type="Proteomes" id="UP001303160"/>
    </source>
</evidence>
<evidence type="ECO:0000256" key="4">
    <source>
        <dbReference type="ARBA" id="ARBA00022679"/>
    </source>
</evidence>
<evidence type="ECO:0000256" key="1">
    <source>
        <dbReference type="ARBA" id="ARBA00004141"/>
    </source>
</evidence>
<organism evidence="9 10">
    <name type="scientific">Triangularia verruculosa</name>
    <dbReference type="NCBI Taxonomy" id="2587418"/>
    <lineage>
        <taxon>Eukaryota</taxon>
        <taxon>Fungi</taxon>
        <taxon>Dikarya</taxon>
        <taxon>Ascomycota</taxon>
        <taxon>Pezizomycotina</taxon>
        <taxon>Sordariomycetes</taxon>
        <taxon>Sordariomycetidae</taxon>
        <taxon>Sordariales</taxon>
        <taxon>Podosporaceae</taxon>
        <taxon>Triangularia</taxon>
    </lineage>
</organism>
<evidence type="ECO:0000256" key="6">
    <source>
        <dbReference type="ARBA" id="ARBA00022989"/>
    </source>
</evidence>
<evidence type="ECO:0000256" key="5">
    <source>
        <dbReference type="ARBA" id="ARBA00022692"/>
    </source>
</evidence>
<keyword evidence="4 9" id="KW-0808">Transferase</keyword>
<dbReference type="GO" id="GO:0008374">
    <property type="term" value="F:O-acyltransferase activity"/>
    <property type="evidence" value="ECO:0007669"/>
    <property type="project" value="InterPro"/>
</dbReference>
<reference evidence="9" key="2">
    <citation type="submission" date="2023-05" db="EMBL/GenBank/DDBJ databases">
        <authorList>
            <consortium name="Lawrence Berkeley National Laboratory"/>
            <person name="Steindorff A."/>
            <person name="Hensen N."/>
            <person name="Bonometti L."/>
            <person name="Westerberg I."/>
            <person name="Brannstrom I.O."/>
            <person name="Guillou S."/>
            <person name="Cros-Aarteil S."/>
            <person name="Calhoun S."/>
            <person name="Haridas S."/>
            <person name="Kuo A."/>
            <person name="Mondo S."/>
            <person name="Pangilinan J."/>
            <person name="Riley R."/>
            <person name="Labutti K."/>
            <person name="Andreopoulos B."/>
            <person name="Lipzen A."/>
            <person name="Chen C."/>
            <person name="Yanf M."/>
            <person name="Daum C."/>
            <person name="Ng V."/>
            <person name="Clum A."/>
            <person name="Ohm R."/>
            <person name="Martin F."/>
            <person name="Silar P."/>
            <person name="Natvig D."/>
            <person name="Lalanne C."/>
            <person name="Gautier V."/>
            <person name="Ament-Velasquez S.L."/>
            <person name="Kruys A."/>
            <person name="Hutchinson M.I."/>
            <person name="Powell A.J."/>
            <person name="Barry K."/>
            <person name="Miller A.N."/>
            <person name="Grigoriev I.V."/>
            <person name="Debuchy R."/>
            <person name="Gladieux P."/>
            <person name="Thoren M.H."/>
            <person name="Johannesson H."/>
        </authorList>
    </citation>
    <scope>NUCLEOTIDE SEQUENCE</scope>
    <source>
        <strain evidence="9">CBS 315.58</strain>
    </source>
</reference>
<comment type="pathway">
    <text evidence="2">Secondary metabolite biosynthesis.</text>
</comment>
<comment type="caution">
    <text evidence="9">The sequence shown here is derived from an EMBL/GenBank/DDBJ whole genome shotgun (WGS) entry which is preliminary data.</text>
</comment>
<dbReference type="Proteomes" id="UP001303160">
    <property type="component" value="Unassembled WGS sequence"/>
</dbReference>
<evidence type="ECO:0000259" key="8">
    <source>
        <dbReference type="Pfam" id="PF13813"/>
    </source>
</evidence>
<evidence type="ECO:0000256" key="7">
    <source>
        <dbReference type="ARBA" id="ARBA00023136"/>
    </source>
</evidence>
<dbReference type="PANTHER" id="PTHR31595:SF57">
    <property type="entry name" value="OS04G0481900 PROTEIN"/>
    <property type="match status" value="1"/>
</dbReference>
<proteinExistence type="inferred from homology"/>
<evidence type="ECO:0000256" key="2">
    <source>
        <dbReference type="ARBA" id="ARBA00005179"/>
    </source>
</evidence>
<comment type="subcellular location">
    <subcellularLocation>
        <location evidence="1">Membrane</location>
        <topology evidence="1">Multi-pass membrane protein</topology>
    </subcellularLocation>
</comment>
<dbReference type="GO" id="GO:0006629">
    <property type="term" value="P:lipid metabolic process"/>
    <property type="evidence" value="ECO:0007669"/>
    <property type="project" value="InterPro"/>
</dbReference>
<dbReference type="PANTHER" id="PTHR31595">
    <property type="entry name" value="LONG-CHAIN-ALCOHOL O-FATTY-ACYLTRANSFERASE 3-RELATED"/>
    <property type="match status" value="1"/>
</dbReference>
<evidence type="ECO:0000256" key="3">
    <source>
        <dbReference type="ARBA" id="ARBA00007282"/>
    </source>
</evidence>
<gene>
    <name evidence="9" type="ORF">QBC40DRAFT_34336</name>
</gene>
<comment type="similarity">
    <text evidence="3">Belongs to the wax synthase family.</text>
</comment>
<keyword evidence="7" id="KW-0472">Membrane</keyword>
<keyword evidence="5" id="KW-0812">Transmembrane</keyword>
<feature type="domain" description="Wax synthase" evidence="8">
    <location>
        <begin position="238"/>
        <end position="325"/>
    </location>
</feature>
<evidence type="ECO:0000313" key="9">
    <source>
        <dbReference type="EMBL" id="KAK4202927.1"/>
    </source>
</evidence>
<dbReference type="InterPro" id="IPR032805">
    <property type="entry name" value="Wax_synthase_dom"/>
</dbReference>
<sequence>MDYHPVLDLVAVVTLSSLTVGFVSSSFTRLAVLGLLSTLTYVCVLKCPVYISRSAWATSVGGYTLSYLWQYLDVGILSRWTYEKQGPEHDAIKPWGPIPPKARPDGSVASRLRFGFGTIFSWRFVGTPYQARGLPKLDEKLCKSRSAFLWNTFLTITACYLVLDMMDASADPEVTRRFYTLDKMGFFSRIGDVSAEELTMRLFAALGLGAGLVSVQRGVYSICAFVAVASGVSDPQDWPPFNGPFTGIHNLRSFWSIFWHQTNTHRLRVTSNWLLFDVLRMPKNSKIGTYLRPWLIFLLSAVFHVAIDASAGIPPQDSGAMRFFTIQPLGIVIEDLTTSILSTAPTTGSTSARPTTIQRWVGRLWVVLWMTWKVPAYMFPVLAKTGSGNKGVVPLSLIDLAAKRLR</sequence>
<protein>
    <submittedName>
        <fullName evidence="9">Membrane bound O-acyl transferase family-domain-containing protein</fullName>
    </submittedName>
</protein>
<reference evidence="9" key="1">
    <citation type="journal article" date="2023" name="Mol. Phylogenet. Evol.">
        <title>Genome-scale phylogeny and comparative genomics of the fungal order Sordariales.</title>
        <authorList>
            <person name="Hensen N."/>
            <person name="Bonometti L."/>
            <person name="Westerberg I."/>
            <person name="Brannstrom I.O."/>
            <person name="Guillou S."/>
            <person name="Cros-Aarteil S."/>
            <person name="Calhoun S."/>
            <person name="Haridas S."/>
            <person name="Kuo A."/>
            <person name="Mondo S."/>
            <person name="Pangilinan J."/>
            <person name="Riley R."/>
            <person name="LaButti K."/>
            <person name="Andreopoulos B."/>
            <person name="Lipzen A."/>
            <person name="Chen C."/>
            <person name="Yan M."/>
            <person name="Daum C."/>
            <person name="Ng V."/>
            <person name="Clum A."/>
            <person name="Steindorff A."/>
            <person name="Ohm R.A."/>
            <person name="Martin F."/>
            <person name="Silar P."/>
            <person name="Natvig D.O."/>
            <person name="Lalanne C."/>
            <person name="Gautier V."/>
            <person name="Ament-Velasquez S.L."/>
            <person name="Kruys A."/>
            <person name="Hutchinson M.I."/>
            <person name="Powell A.J."/>
            <person name="Barry K."/>
            <person name="Miller A.N."/>
            <person name="Grigoriev I.V."/>
            <person name="Debuchy R."/>
            <person name="Gladieux P."/>
            <person name="Hiltunen Thoren M."/>
            <person name="Johannesson H."/>
        </authorList>
    </citation>
    <scope>NUCLEOTIDE SEQUENCE</scope>
    <source>
        <strain evidence="9">CBS 315.58</strain>
    </source>
</reference>
<dbReference type="EMBL" id="MU863893">
    <property type="protein sequence ID" value="KAK4202927.1"/>
    <property type="molecule type" value="Genomic_DNA"/>
</dbReference>
<dbReference type="AlphaFoldDB" id="A0AAN7AY99"/>
<name>A0AAN7AY99_9PEZI</name>
<keyword evidence="10" id="KW-1185">Reference proteome</keyword>